<name>A0A3P3UAZ1_9BACL</name>
<protein>
    <recommendedName>
        <fullName evidence="2">GTP cyclohydrolase 1 type 2 homolog</fullName>
    </recommendedName>
</protein>
<comment type="caution">
    <text evidence="5">The sequence shown here is derived from an EMBL/GenBank/DDBJ whole genome shotgun (WGS) entry which is preliminary data.</text>
</comment>
<gene>
    <name evidence="5" type="ORF">EHV15_23795</name>
</gene>
<dbReference type="SUPFAM" id="SSF102705">
    <property type="entry name" value="NIF3 (NGG1p interacting factor 3)-like"/>
    <property type="match status" value="1"/>
</dbReference>
<dbReference type="AlphaFoldDB" id="A0A3P3UAZ1"/>
<feature type="binding site" evidence="4">
    <location>
        <position position="63"/>
    </location>
    <ligand>
        <name>a divalent metal cation</name>
        <dbReference type="ChEBI" id="CHEBI:60240"/>
        <label>1</label>
    </ligand>
</feature>
<dbReference type="InterPro" id="IPR036069">
    <property type="entry name" value="DUF34/NIF3_sf"/>
</dbReference>
<dbReference type="PANTHER" id="PTHR13799:SF14">
    <property type="entry name" value="GTP CYCLOHYDROLASE 1 TYPE 2 HOMOLOG"/>
    <property type="match status" value="1"/>
</dbReference>
<keyword evidence="3 4" id="KW-0479">Metal-binding</keyword>
<evidence type="ECO:0000256" key="3">
    <source>
        <dbReference type="ARBA" id="ARBA00022723"/>
    </source>
</evidence>
<dbReference type="EMBL" id="RRCN01000001">
    <property type="protein sequence ID" value="RRJ65603.1"/>
    <property type="molecule type" value="Genomic_DNA"/>
</dbReference>
<evidence type="ECO:0000313" key="6">
    <source>
        <dbReference type="Proteomes" id="UP000267017"/>
    </source>
</evidence>
<dbReference type="Gene3D" id="3.40.1390.30">
    <property type="entry name" value="NIF3 (NGG1p interacting factor 3)-like"/>
    <property type="match status" value="2"/>
</dbReference>
<comment type="similarity">
    <text evidence="1">Belongs to the GTP cyclohydrolase I type 2/NIF3 family.</text>
</comment>
<reference evidence="5 6" key="1">
    <citation type="submission" date="2018-11" db="EMBL/GenBank/DDBJ databases">
        <title>Genome sequencing of Paenibacillus sp. KCOM 3021 (= ChDC PVNT-B20).</title>
        <authorList>
            <person name="Kook J.-K."/>
            <person name="Park S.-N."/>
            <person name="Lim Y.K."/>
        </authorList>
    </citation>
    <scope>NUCLEOTIDE SEQUENCE [LARGE SCALE GENOMIC DNA]</scope>
    <source>
        <strain evidence="5 6">KCOM 3021</strain>
    </source>
</reference>
<dbReference type="PANTHER" id="PTHR13799">
    <property type="entry name" value="NGG1 INTERACTING FACTOR 3"/>
    <property type="match status" value="1"/>
</dbReference>
<dbReference type="GO" id="GO:0005737">
    <property type="term" value="C:cytoplasm"/>
    <property type="evidence" value="ECO:0007669"/>
    <property type="project" value="TreeGrafter"/>
</dbReference>
<sequence>MPLRIEDVIQELINPVGQLETTVDVLEFGDPSAEVRGIATAFVASSDVIRQAAKAGANLLISHEGIFFSHHNNREAIKNDPVATEKRKLIEETGMAIFRFHDYWHRYQPDGIMTGLIEQLDWQKHLAEYHPASAIIQIPEASVREIAGHLKSKLGVPYVRVVGDLSMICSRIGMLAGYRGGGLMAIPLFEQENLDLIILGEGPEWETPEYVRDAVQQGKRKAIIVLGHAQSEEPGMNYLAGVLRARFPGLPVYFVAEKPLFQII</sequence>
<dbReference type="OrthoDB" id="1116574at2"/>
<keyword evidence="6" id="KW-1185">Reference proteome</keyword>
<dbReference type="InterPro" id="IPR002678">
    <property type="entry name" value="DUF34/NIF3"/>
</dbReference>
<evidence type="ECO:0000313" key="5">
    <source>
        <dbReference type="EMBL" id="RRJ65603.1"/>
    </source>
</evidence>
<proteinExistence type="inferred from homology"/>
<feature type="binding site" evidence="4">
    <location>
        <position position="232"/>
    </location>
    <ligand>
        <name>a divalent metal cation</name>
        <dbReference type="ChEBI" id="CHEBI:60240"/>
        <label>1</label>
    </ligand>
</feature>
<evidence type="ECO:0000256" key="2">
    <source>
        <dbReference type="ARBA" id="ARBA00022112"/>
    </source>
</evidence>
<dbReference type="RefSeq" id="WP_128633404.1">
    <property type="nucleotide sequence ID" value="NZ_RRCN01000001.1"/>
</dbReference>
<dbReference type="Pfam" id="PF01784">
    <property type="entry name" value="DUF34_NIF3"/>
    <property type="match status" value="1"/>
</dbReference>
<accession>A0A3P3UAZ1</accession>
<organism evidence="5 6">
    <name type="scientific">Paenibacillus oralis</name>
    <dbReference type="NCBI Taxonomy" id="2490856"/>
    <lineage>
        <taxon>Bacteria</taxon>
        <taxon>Bacillati</taxon>
        <taxon>Bacillota</taxon>
        <taxon>Bacilli</taxon>
        <taxon>Bacillales</taxon>
        <taxon>Paenibacillaceae</taxon>
        <taxon>Paenibacillus</taxon>
    </lineage>
</organism>
<evidence type="ECO:0000256" key="1">
    <source>
        <dbReference type="ARBA" id="ARBA00006964"/>
    </source>
</evidence>
<evidence type="ECO:0000256" key="4">
    <source>
        <dbReference type="PIRSR" id="PIRSR602678-1"/>
    </source>
</evidence>
<feature type="binding site" evidence="4">
    <location>
        <position position="228"/>
    </location>
    <ligand>
        <name>a divalent metal cation</name>
        <dbReference type="ChEBI" id="CHEBI:60240"/>
        <label>1</label>
    </ligand>
</feature>
<dbReference type="Proteomes" id="UP000267017">
    <property type="component" value="Unassembled WGS sequence"/>
</dbReference>
<dbReference type="GO" id="GO:0046872">
    <property type="term" value="F:metal ion binding"/>
    <property type="evidence" value="ECO:0007669"/>
    <property type="project" value="UniProtKB-KW"/>
</dbReference>